<dbReference type="SUPFAM" id="SSF57667">
    <property type="entry name" value="beta-beta-alpha zinc fingers"/>
    <property type="match status" value="1"/>
</dbReference>
<reference evidence="16" key="4">
    <citation type="submission" date="2025-04" db="UniProtKB">
        <authorList>
            <consortium name="RefSeq"/>
        </authorList>
    </citation>
    <scope>IDENTIFICATION</scope>
    <source>
        <tissue evidence="16">Whole organism</tissue>
    </source>
</reference>
<dbReference type="PROSITE" id="PS50157">
    <property type="entry name" value="ZINC_FINGER_C2H2_2"/>
    <property type="match status" value="2"/>
</dbReference>
<name>A0A6A0HDJ9_HYAAZ</name>
<evidence type="ECO:0000256" key="5">
    <source>
        <dbReference type="ARBA" id="ARBA00022771"/>
    </source>
</evidence>
<reference evidence="14" key="1">
    <citation type="submission" date="2014-08" db="EMBL/GenBank/DDBJ databases">
        <authorList>
            <person name="Murali S."/>
            <person name="Richards S."/>
            <person name="Bandaranaike D."/>
            <person name="Bellair M."/>
            <person name="Blankenburg K."/>
            <person name="Chao H."/>
            <person name="Dinh H."/>
            <person name="Doddapaneni H."/>
            <person name="Dugan-Rocha S."/>
            <person name="Elkadiri S."/>
            <person name="Gnanaolivu R."/>
            <person name="Hughes D."/>
            <person name="Lee S."/>
            <person name="Li M."/>
            <person name="Ming W."/>
            <person name="Munidasa M."/>
            <person name="Muniz J."/>
            <person name="Nguyen L."/>
            <person name="Osuji N."/>
            <person name="Pu L.-L."/>
            <person name="Puazo M."/>
            <person name="Skinner E."/>
            <person name="Qu C."/>
            <person name="Quiroz J."/>
            <person name="Raj R."/>
            <person name="Weissenberger G."/>
            <person name="Xin Y."/>
            <person name="Zou X."/>
            <person name="Han Y."/>
            <person name="Worley K."/>
            <person name="Muzny D."/>
            <person name="Gibbs R."/>
        </authorList>
    </citation>
    <scope>NUCLEOTIDE SEQUENCE</scope>
    <source>
        <strain evidence="14">HAZT.00-mixed</strain>
        <tissue evidence="14">Whole organism</tissue>
    </source>
</reference>
<dbReference type="GO" id="GO:0009880">
    <property type="term" value="P:embryonic pattern specification"/>
    <property type="evidence" value="ECO:0007669"/>
    <property type="project" value="TreeGrafter"/>
</dbReference>
<dbReference type="PANTHER" id="PTHR14196:SF10">
    <property type="entry name" value="C2H2-TYPE DOMAIN-CONTAINING PROTEIN"/>
    <property type="match status" value="1"/>
</dbReference>
<evidence type="ECO:0000256" key="12">
    <source>
        <dbReference type="SAM" id="MobiDB-lite"/>
    </source>
</evidence>
<keyword evidence="15" id="KW-1185">Reference proteome</keyword>
<gene>
    <name evidence="16" type="primary">LOC108676330</name>
    <name evidence="14" type="ORF">HAZT_HAZT001171</name>
</gene>
<evidence type="ECO:0000256" key="6">
    <source>
        <dbReference type="ARBA" id="ARBA00022833"/>
    </source>
</evidence>
<keyword evidence="5 11" id="KW-0863">Zinc-finger</keyword>
<keyword evidence="4" id="KW-0677">Repeat</keyword>
<keyword evidence="10" id="KW-0539">Nucleus</keyword>
<comment type="function">
    <text evidence="1">May be involved in transcriptional regulation.</text>
</comment>
<dbReference type="PROSITE" id="PS00028">
    <property type="entry name" value="ZINC_FINGER_C2H2_1"/>
    <property type="match status" value="2"/>
</dbReference>
<dbReference type="GO" id="GO:0008270">
    <property type="term" value="F:zinc ion binding"/>
    <property type="evidence" value="ECO:0007669"/>
    <property type="project" value="UniProtKB-KW"/>
</dbReference>
<keyword evidence="8" id="KW-0238">DNA-binding</keyword>
<evidence type="ECO:0000256" key="2">
    <source>
        <dbReference type="ARBA" id="ARBA00004123"/>
    </source>
</evidence>
<dbReference type="GO" id="GO:0000977">
    <property type="term" value="F:RNA polymerase II transcription regulatory region sequence-specific DNA binding"/>
    <property type="evidence" value="ECO:0007669"/>
    <property type="project" value="TreeGrafter"/>
</dbReference>
<evidence type="ECO:0000256" key="8">
    <source>
        <dbReference type="ARBA" id="ARBA00023125"/>
    </source>
</evidence>
<dbReference type="Gene3D" id="3.30.160.60">
    <property type="entry name" value="Classic Zinc Finger"/>
    <property type="match status" value="2"/>
</dbReference>
<dbReference type="GeneID" id="108676330"/>
<dbReference type="KEGG" id="hazt:108676330"/>
<evidence type="ECO:0000256" key="9">
    <source>
        <dbReference type="ARBA" id="ARBA00023163"/>
    </source>
</evidence>
<dbReference type="InterPro" id="IPR013087">
    <property type="entry name" value="Znf_C2H2_type"/>
</dbReference>
<keyword evidence="3" id="KW-0479">Metal-binding</keyword>
<evidence type="ECO:0000313" key="14">
    <source>
        <dbReference type="EMBL" id="KAA0203331.1"/>
    </source>
</evidence>
<evidence type="ECO:0000313" key="16">
    <source>
        <dbReference type="RefSeq" id="XP_018019883.1"/>
    </source>
</evidence>
<dbReference type="AlphaFoldDB" id="A0A6A0HDJ9"/>
<evidence type="ECO:0000256" key="4">
    <source>
        <dbReference type="ARBA" id="ARBA00022737"/>
    </source>
</evidence>
<dbReference type="Proteomes" id="UP000694843">
    <property type="component" value="Unplaced"/>
</dbReference>
<accession>A0A6A0HDJ9</accession>
<sequence length="403" mass="44420">MDVSPTLRLDDHVAFDVDSSRLLELVDLQFTPTDFGSLEDLADTRITNNNDGEIVSQQWNQFSLYQDGIQQTQLPPIYREADNSSDKMWGGGVGGMLNDGKTNKTEGGIFYNTFCKSEPIEQPTETEVENLTLFSTLLHEKPIDIMTSHNHPSPGSDCVSYVSASACSDSGISNDNASPLPCDFDSMVRTAIDSMSTQHEEITSLESFHGYPPSYMAPAHDGTTILEGALRGTVRRNSGGPQVQKTLTVMTNMTPLPSINTAFKNENFGLPPSQPQITSTNGMYSSYDYIPVPTDEYSSVDNSVKIAPAASTTTSAQESKMRKRKYTKRGTSEEATAKGRLLHFCHVCNKGFKDKYSVNVHLRTHTGEKPFDCTQCGKCFRQKAHLAKHIQIHNSGQKPPGKR</sequence>
<dbReference type="OrthoDB" id="6077919at2759"/>
<evidence type="ECO:0000256" key="10">
    <source>
        <dbReference type="ARBA" id="ARBA00023242"/>
    </source>
</evidence>
<evidence type="ECO:0000259" key="13">
    <source>
        <dbReference type="PROSITE" id="PS50157"/>
    </source>
</evidence>
<dbReference type="PANTHER" id="PTHR14196">
    <property type="entry name" value="ODD-SKIPPED - RELATED"/>
    <property type="match status" value="1"/>
</dbReference>
<dbReference type="Pfam" id="PF00096">
    <property type="entry name" value="zf-C2H2"/>
    <property type="match status" value="2"/>
</dbReference>
<dbReference type="GO" id="GO:0005634">
    <property type="term" value="C:nucleus"/>
    <property type="evidence" value="ECO:0007669"/>
    <property type="project" value="UniProtKB-SubCell"/>
</dbReference>
<dbReference type="FunFam" id="3.30.160.60:FF:000097">
    <property type="entry name" value="Zinc finger protein"/>
    <property type="match status" value="1"/>
</dbReference>
<keyword evidence="7" id="KW-0805">Transcription regulation</keyword>
<evidence type="ECO:0000313" key="15">
    <source>
        <dbReference type="Proteomes" id="UP000694843"/>
    </source>
</evidence>
<dbReference type="InterPro" id="IPR036236">
    <property type="entry name" value="Znf_C2H2_sf"/>
</dbReference>
<proteinExistence type="predicted"/>
<dbReference type="Proteomes" id="UP000711488">
    <property type="component" value="Unassembled WGS sequence"/>
</dbReference>
<dbReference type="EMBL" id="JQDR03001885">
    <property type="protein sequence ID" value="KAA0203331.1"/>
    <property type="molecule type" value="Genomic_DNA"/>
</dbReference>
<dbReference type="SMART" id="SM00355">
    <property type="entry name" value="ZnF_C2H2"/>
    <property type="match status" value="2"/>
</dbReference>
<evidence type="ECO:0000256" key="1">
    <source>
        <dbReference type="ARBA" id="ARBA00003767"/>
    </source>
</evidence>
<dbReference type="GO" id="GO:0048619">
    <property type="term" value="P:embryonic hindgut morphogenesis"/>
    <property type="evidence" value="ECO:0007669"/>
    <property type="project" value="TreeGrafter"/>
</dbReference>
<reference evidence="14" key="2">
    <citation type="journal article" date="2018" name="Environ. Sci. Technol.">
        <title>The Toxicogenome of Hyalella azteca: A Model for Sediment Ecotoxicology and Evolutionary Toxicology.</title>
        <authorList>
            <person name="Poynton H.C."/>
            <person name="Hasenbein S."/>
            <person name="Benoit J.B."/>
            <person name="Sepulveda M.S."/>
            <person name="Poelchau M.F."/>
            <person name="Hughes D.S.T."/>
            <person name="Murali S.C."/>
            <person name="Chen S."/>
            <person name="Glastad K.M."/>
            <person name="Goodisman M.A.D."/>
            <person name="Werren J.H."/>
            <person name="Vineis J.H."/>
            <person name="Bowen J.L."/>
            <person name="Friedrich M."/>
            <person name="Jones J."/>
            <person name="Robertson H.M."/>
            <person name="Feyereisen R."/>
            <person name="Mechler-Hickson A."/>
            <person name="Mathers N."/>
            <person name="Lee C.E."/>
            <person name="Colbourne J.K."/>
            <person name="Biales A."/>
            <person name="Johnston J.S."/>
            <person name="Wellborn G.A."/>
            <person name="Rosendale A.J."/>
            <person name="Cridge A.G."/>
            <person name="Munoz-Torres M.C."/>
            <person name="Bain P.A."/>
            <person name="Manny A.R."/>
            <person name="Major K.M."/>
            <person name="Lambert F.N."/>
            <person name="Vulpe C.D."/>
            <person name="Tuck P."/>
            <person name="Blalock B.J."/>
            <person name="Lin Y.Y."/>
            <person name="Smith M.E."/>
            <person name="Ochoa-Acuna H."/>
            <person name="Chen M.M."/>
            <person name="Childers C.P."/>
            <person name="Qu J."/>
            <person name="Dugan S."/>
            <person name="Lee S.L."/>
            <person name="Chao H."/>
            <person name="Dinh H."/>
            <person name="Han Y."/>
            <person name="Doddapaneni H."/>
            <person name="Worley K.C."/>
            <person name="Muzny D.M."/>
            <person name="Gibbs R.A."/>
            <person name="Richards S."/>
        </authorList>
    </citation>
    <scope>NUCLEOTIDE SEQUENCE</scope>
    <source>
        <strain evidence="14">HAZT.00-mixed</strain>
        <tissue evidence="14">Whole organism</tissue>
    </source>
</reference>
<dbReference type="GO" id="GO:0000981">
    <property type="term" value="F:DNA-binding transcription factor activity, RNA polymerase II-specific"/>
    <property type="evidence" value="ECO:0007669"/>
    <property type="project" value="TreeGrafter"/>
</dbReference>
<keyword evidence="6" id="KW-0862">Zinc</keyword>
<feature type="domain" description="C2H2-type" evidence="13">
    <location>
        <begin position="343"/>
        <end position="370"/>
    </location>
</feature>
<dbReference type="InterPro" id="IPR050717">
    <property type="entry name" value="C2H2-ZF_Transcription_Reg"/>
</dbReference>
<evidence type="ECO:0000256" key="11">
    <source>
        <dbReference type="PROSITE-ProRule" id="PRU00042"/>
    </source>
</evidence>
<keyword evidence="9" id="KW-0804">Transcription</keyword>
<evidence type="ECO:0000256" key="3">
    <source>
        <dbReference type="ARBA" id="ARBA00022723"/>
    </source>
</evidence>
<evidence type="ECO:0000256" key="7">
    <source>
        <dbReference type="ARBA" id="ARBA00023015"/>
    </source>
</evidence>
<dbReference type="RefSeq" id="XP_018019883.1">
    <property type="nucleotide sequence ID" value="XM_018164394.2"/>
</dbReference>
<organism evidence="14">
    <name type="scientific">Hyalella azteca</name>
    <name type="common">Amphipod</name>
    <dbReference type="NCBI Taxonomy" id="294128"/>
    <lineage>
        <taxon>Eukaryota</taxon>
        <taxon>Metazoa</taxon>
        <taxon>Ecdysozoa</taxon>
        <taxon>Arthropoda</taxon>
        <taxon>Crustacea</taxon>
        <taxon>Multicrustacea</taxon>
        <taxon>Malacostraca</taxon>
        <taxon>Eumalacostraca</taxon>
        <taxon>Peracarida</taxon>
        <taxon>Amphipoda</taxon>
        <taxon>Senticaudata</taxon>
        <taxon>Talitrida</taxon>
        <taxon>Talitroidea</taxon>
        <taxon>Hyalellidae</taxon>
        <taxon>Hyalella</taxon>
    </lineage>
</organism>
<reference evidence="14" key="3">
    <citation type="submission" date="2019-06" db="EMBL/GenBank/DDBJ databases">
        <authorList>
            <person name="Poynton C."/>
            <person name="Hasenbein S."/>
            <person name="Benoit J.B."/>
            <person name="Sepulveda M.S."/>
            <person name="Poelchau M.F."/>
            <person name="Murali S.C."/>
            <person name="Chen S."/>
            <person name="Glastad K.M."/>
            <person name="Werren J.H."/>
            <person name="Vineis J.H."/>
            <person name="Bowen J.L."/>
            <person name="Friedrich M."/>
            <person name="Jones J."/>
            <person name="Robertson H.M."/>
            <person name="Feyereisen R."/>
            <person name="Mechler-Hickson A."/>
            <person name="Mathers N."/>
            <person name="Lee C.E."/>
            <person name="Colbourne J.K."/>
            <person name="Biales A."/>
            <person name="Johnston J.S."/>
            <person name="Wellborn G.A."/>
            <person name="Rosendale A.J."/>
            <person name="Cridge A.G."/>
            <person name="Munoz-Torres M.C."/>
            <person name="Bain P.A."/>
            <person name="Manny A.R."/>
            <person name="Major K.M."/>
            <person name="Lambert F.N."/>
            <person name="Vulpe C.D."/>
            <person name="Tuck P."/>
            <person name="Blalock B.J."/>
            <person name="Lin Y.-Y."/>
            <person name="Smith M.E."/>
            <person name="Ochoa-Acuna H."/>
            <person name="Chen M.-J.M."/>
            <person name="Childers C.P."/>
            <person name="Qu J."/>
            <person name="Dugan S."/>
            <person name="Lee S.L."/>
            <person name="Chao H."/>
            <person name="Dinh H."/>
            <person name="Han Y."/>
            <person name="Doddapaneni H."/>
            <person name="Worley K.C."/>
            <person name="Muzny D.M."/>
            <person name="Gibbs R.A."/>
            <person name="Richards S."/>
        </authorList>
    </citation>
    <scope>NUCLEOTIDE SEQUENCE</scope>
    <source>
        <strain evidence="14">HAZT.00-mixed</strain>
        <tissue evidence="14">Whole organism</tissue>
    </source>
</reference>
<feature type="domain" description="C2H2-type" evidence="13">
    <location>
        <begin position="371"/>
        <end position="399"/>
    </location>
</feature>
<comment type="subcellular location">
    <subcellularLocation>
        <location evidence="2">Nucleus</location>
    </subcellularLocation>
</comment>
<protein>
    <submittedName>
        <fullName evidence="16">B-cell CLL/lymphoma 6 member B protein</fullName>
    </submittedName>
</protein>
<feature type="region of interest" description="Disordered" evidence="12">
    <location>
        <begin position="311"/>
        <end position="333"/>
    </location>
</feature>